<dbReference type="Gene3D" id="1.10.30.50">
    <property type="match status" value="1"/>
</dbReference>
<gene>
    <name evidence="3" type="ORF">THER5_1112</name>
</gene>
<dbReference type="GO" id="GO:0004519">
    <property type="term" value="F:endonuclease activity"/>
    <property type="evidence" value="ECO:0007669"/>
    <property type="project" value="UniProtKB-KW"/>
</dbReference>
<dbReference type="AlphaFoldDB" id="A0A087E4E8"/>
<evidence type="ECO:0000313" key="4">
    <source>
        <dbReference type="Proteomes" id="UP000029003"/>
    </source>
</evidence>
<dbReference type="InterPro" id="IPR002711">
    <property type="entry name" value="HNH"/>
</dbReference>
<dbReference type="EMBL" id="JGZT01000006">
    <property type="protein sequence ID" value="KFJ02649.1"/>
    <property type="molecule type" value="Genomic_DNA"/>
</dbReference>
<sequence length="115" mass="13035">MASHPNPRRRNGSRRTKLRKRVLAAYDICWICGRTVDKTLPSGHPLSGEVDEAIPVSRGGSPLEWDNLRLAHRICNQRRGNHTIQWARANLHKPSGTRQDTTQQASSKTNKSSEW</sequence>
<dbReference type="Pfam" id="PF01844">
    <property type="entry name" value="HNH"/>
    <property type="match status" value="1"/>
</dbReference>
<dbReference type="Proteomes" id="UP000029003">
    <property type="component" value="Unassembled WGS sequence"/>
</dbReference>
<evidence type="ECO:0000256" key="1">
    <source>
        <dbReference type="SAM" id="MobiDB-lite"/>
    </source>
</evidence>
<reference evidence="3 4" key="1">
    <citation type="submission" date="2014-03" db="EMBL/GenBank/DDBJ databases">
        <title>Genomics of Bifidobacteria.</title>
        <authorList>
            <person name="Ventura M."/>
            <person name="Milani C."/>
            <person name="Lugli G.A."/>
        </authorList>
    </citation>
    <scope>NUCLEOTIDE SEQUENCE [LARGE SCALE GENOMIC DNA]</scope>
    <source>
        <strain evidence="3 4">LMG 21395</strain>
    </source>
</reference>
<comment type="caution">
    <text evidence="3">The sequence shown here is derived from an EMBL/GenBank/DDBJ whole genome shotgun (WGS) entry which is preliminary data.</text>
</comment>
<feature type="region of interest" description="Disordered" evidence="1">
    <location>
        <begin position="89"/>
        <end position="115"/>
    </location>
</feature>
<keyword evidence="3" id="KW-0540">Nuclease</keyword>
<keyword evidence="3" id="KW-0378">Hydrolase</keyword>
<dbReference type="InterPro" id="IPR003615">
    <property type="entry name" value="HNH_nuc"/>
</dbReference>
<evidence type="ECO:0000259" key="2">
    <source>
        <dbReference type="SMART" id="SM00507"/>
    </source>
</evidence>
<keyword evidence="3" id="KW-0255">Endonuclease</keyword>
<dbReference type="GO" id="GO:0003676">
    <property type="term" value="F:nucleic acid binding"/>
    <property type="evidence" value="ECO:0007669"/>
    <property type="project" value="InterPro"/>
</dbReference>
<proteinExistence type="predicted"/>
<feature type="compositionally biased region" description="Polar residues" evidence="1">
    <location>
        <begin position="96"/>
        <end position="115"/>
    </location>
</feature>
<accession>A0A087E4E8</accession>
<dbReference type="SMART" id="SM00507">
    <property type="entry name" value="HNHc"/>
    <property type="match status" value="1"/>
</dbReference>
<name>A0A087E4E8_9BIFI</name>
<feature type="domain" description="HNH nuclease" evidence="2">
    <location>
        <begin position="18"/>
        <end position="77"/>
    </location>
</feature>
<dbReference type="CDD" id="cd00085">
    <property type="entry name" value="HNHc"/>
    <property type="match status" value="1"/>
</dbReference>
<organism evidence="3 4">
    <name type="scientific">Bifidobacterium thermacidophilum subsp. thermacidophilum</name>
    <dbReference type="NCBI Taxonomy" id="79262"/>
    <lineage>
        <taxon>Bacteria</taxon>
        <taxon>Bacillati</taxon>
        <taxon>Actinomycetota</taxon>
        <taxon>Actinomycetes</taxon>
        <taxon>Bifidobacteriales</taxon>
        <taxon>Bifidobacteriaceae</taxon>
        <taxon>Bifidobacterium</taxon>
    </lineage>
</organism>
<protein>
    <submittedName>
        <fullName evidence="3">HNH endonuclease</fullName>
    </submittedName>
</protein>
<dbReference type="GO" id="GO:0008270">
    <property type="term" value="F:zinc ion binding"/>
    <property type="evidence" value="ECO:0007669"/>
    <property type="project" value="InterPro"/>
</dbReference>
<evidence type="ECO:0000313" key="3">
    <source>
        <dbReference type="EMBL" id="KFJ02649.1"/>
    </source>
</evidence>
<dbReference type="OrthoDB" id="2084290at2"/>